<evidence type="ECO:0000256" key="2">
    <source>
        <dbReference type="SAM" id="SignalP"/>
    </source>
</evidence>
<dbReference type="AlphaFoldDB" id="A0A7W2R3G7"/>
<keyword evidence="1 2" id="KW-0732">Signal</keyword>
<feature type="signal peptide" evidence="2">
    <location>
        <begin position="1"/>
        <end position="20"/>
    </location>
</feature>
<dbReference type="EMBL" id="JACGLT010000005">
    <property type="protein sequence ID" value="MBA6152831.1"/>
    <property type="molecule type" value="Genomic_DNA"/>
</dbReference>
<keyword evidence="5" id="KW-1185">Reference proteome</keyword>
<accession>A0A7W2R3G7</accession>
<evidence type="ECO:0000256" key="1">
    <source>
        <dbReference type="ARBA" id="ARBA00022729"/>
    </source>
</evidence>
<evidence type="ECO:0000259" key="3">
    <source>
        <dbReference type="Pfam" id="PF18962"/>
    </source>
</evidence>
<organism evidence="4 5">
    <name type="scientific">Gelidibacter maritimus</name>
    <dbReference type="NCBI Taxonomy" id="2761487"/>
    <lineage>
        <taxon>Bacteria</taxon>
        <taxon>Pseudomonadati</taxon>
        <taxon>Bacteroidota</taxon>
        <taxon>Flavobacteriia</taxon>
        <taxon>Flavobacteriales</taxon>
        <taxon>Flavobacteriaceae</taxon>
        <taxon>Gelidibacter</taxon>
    </lineage>
</organism>
<dbReference type="InterPro" id="IPR026444">
    <property type="entry name" value="Secre_tail"/>
</dbReference>
<comment type="caution">
    <text evidence="4">The sequence shown here is derived from an EMBL/GenBank/DDBJ whole genome shotgun (WGS) entry which is preliminary data.</text>
</comment>
<protein>
    <submittedName>
        <fullName evidence="4">T9SS type A sorting domain-containing protein</fullName>
    </submittedName>
</protein>
<sequence length="348" mass="37682">MKTKLLFLLTAVLSLYGIQAQVSLPYYDGIDYTIGEKLITEGTNTGFGDWMIPAFQSAGSSADPFIVASPAWSLPAGLPAATGNALEFVGGGDDPVIAIPDQGDTGVIYSSFVFRAIDQSAVNTNSPEYFYSFAKTSSSGTSLNYTSCVYIRKVDDGTFNLGISENNNTTNAVWAPDAFTVEQDLFVVIYYDIDNAVSKMWINPVVDGNEPATTYITDETATSTRTNLDKVRINLGSNSKTPGIILDEVRIGNSWLAVTTNPTASVSKNEFANNIKVYPNPSRNFLNVETNNMTVTSLQFYNILGANVYSQNGLLNNQVDISTLASGVYLMKINSGDQSVTKKIIKEQ</sequence>
<feature type="chain" id="PRO_5031211087" evidence="2">
    <location>
        <begin position="21"/>
        <end position="348"/>
    </location>
</feature>
<dbReference type="NCBIfam" id="TIGR04183">
    <property type="entry name" value="Por_Secre_tail"/>
    <property type="match status" value="1"/>
</dbReference>
<evidence type="ECO:0000313" key="4">
    <source>
        <dbReference type="EMBL" id="MBA6152831.1"/>
    </source>
</evidence>
<dbReference type="Pfam" id="PF18962">
    <property type="entry name" value="Por_Secre_tail"/>
    <property type="match status" value="1"/>
</dbReference>
<dbReference type="Proteomes" id="UP000541857">
    <property type="component" value="Unassembled WGS sequence"/>
</dbReference>
<proteinExistence type="predicted"/>
<dbReference type="RefSeq" id="WP_182205070.1">
    <property type="nucleotide sequence ID" value="NZ_JACGLT010000005.1"/>
</dbReference>
<feature type="domain" description="Secretion system C-terminal sorting" evidence="3">
    <location>
        <begin position="277"/>
        <end position="345"/>
    </location>
</feature>
<name>A0A7W2R3G7_9FLAO</name>
<gene>
    <name evidence="4" type="ORF">H3Z82_08860</name>
</gene>
<evidence type="ECO:0000313" key="5">
    <source>
        <dbReference type="Proteomes" id="UP000541857"/>
    </source>
</evidence>
<reference evidence="4 5" key="1">
    <citation type="submission" date="2020-07" db="EMBL/GenBank/DDBJ databases">
        <title>Bacterium isolated from marine sediment.</title>
        <authorList>
            <person name="Shang D."/>
        </authorList>
    </citation>
    <scope>NUCLEOTIDE SEQUENCE [LARGE SCALE GENOMIC DNA]</scope>
    <source>
        <strain evidence="4 5">F6074</strain>
    </source>
</reference>